<dbReference type="InterPro" id="IPR023158">
    <property type="entry name" value="YerB-like_sf"/>
</dbReference>
<dbReference type="Proteomes" id="UP000186112">
    <property type="component" value="Unassembled WGS sequence"/>
</dbReference>
<sequence>MMKIKLRYIFILMSILMLLTACKKDKQDIDAKLPVEEDLTKEEGIKKEDDKENDINKSKSPLSGIYVEKEKVNRRIMGVMFDNHPKARWQAGLKDAEIVYEYAVEAPYTRYLALFLSNDPSSIGPMRSARPYFVTTILEYDALYVRCGGSTEAEADIVKYDIDDLDARVSGSNIFWRKKHKKSPNNLYSDMKTLRKLADEKGLNEKSDINMFIFNREDKDINGSLANEINIKYNSMNTTDYLYNEEEKKYYRKKDGEKHIDEIDNTPITAKNIIIREVETKALQNGKKLEMDLVGEGKGKYFTNGKTVDINWVKNSREEKTIYSYENGQELRLNPGVTFIQVVNPKMEITIKE</sequence>
<evidence type="ECO:0000313" key="4">
    <source>
        <dbReference type="EMBL" id="OLS03371.1"/>
    </source>
</evidence>
<comment type="caution">
    <text evidence="4">The sequence shown here is derived from an EMBL/GenBank/DDBJ whole genome shotgun (WGS) entry which is preliminary data.</text>
</comment>
<keyword evidence="4" id="KW-0449">Lipoprotein</keyword>
<dbReference type="InterPro" id="IPR035328">
    <property type="entry name" value="DUF3048_C"/>
</dbReference>
<dbReference type="EMBL" id="LTDM01000008">
    <property type="protein sequence ID" value="OLS03371.1"/>
    <property type="molecule type" value="Genomic_DNA"/>
</dbReference>
<feature type="chain" id="PRO_5012888684" evidence="1">
    <location>
        <begin position="24"/>
        <end position="353"/>
    </location>
</feature>
<keyword evidence="5" id="KW-1185">Reference proteome</keyword>
<evidence type="ECO:0000313" key="5">
    <source>
        <dbReference type="Proteomes" id="UP000186112"/>
    </source>
</evidence>
<dbReference type="InterPro" id="IPR021416">
    <property type="entry name" value="DUF3048_N"/>
</dbReference>
<dbReference type="Gene3D" id="3.50.90.10">
    <property type="entry name" value="YerB-like"/>
    <property type="match status" value="1"/>
</dbReference>
<feature type="domain" description="DUF3048" evidence="2">
    <location>
        <begin position="62"/>
        <end position="203"/>
    </location>
</feature>
<evidence type="ECO:0000259" key="3">
    <source>
        <dbReference type="Pfam" id="PF17479"/>
    </source>
</evidence>
<name>A0A1U7M7W5_TISCR</name>
<evidence type="ECO:0000256" key="1">
    <source>
        <dbReference type="SAM" id="SignalP"/>
    </source>
</evidence>
<dbReference type="SUPFAM" id="SSF159774">
    <property type="entry name" value="YerB-like"/>
    <property type="match status" value="1"/>
</dbReference>
<dbReference type="OrthoDB" id="9779102at2"/>
<reference evidence="4 5" key="1">
    <citation type="submission" date="2016-02" db="EMBL/GenBank/DDBJ databases">
        <title>Genome sequence of Tissierella creatinophila DSM 6911.</title>
        <authorList>
            <person name="Poehlein A."/>
            <person name="Daniel R."/>
        </authorList>
    </citation>
    <scope>NUCLEOTIDE SEQUENCE [LARGE SCALE GENOMIC DNA]</scope>
    <source>
        <strain evidence="4 5">DSM 6911</strain>
    </source>
</reference>
<keyword evidence="1" id="KW-0732">Signal</keyword>
<feature type="domain" description="DUF3048" evidence="3">
    <location>
        <begin position="229"/>
        <end position="340"/>
    </location>
</feature>
<dbReference type="AlphaFoldDB" id="A0A1U7M7W5"/>
<feature type="signal peptide" evidence="1">
    <location>
        <begin position="1"/>
        <end position="23"/>
    </location>
</feature>
<dbReference type="Pfam" id="PF17479">
    <property type="entry name" value="DUF3048_C"/>
    <property type="match status" value="1"/>
</dbReference>
<protein>
    <submittedName>
        <fullName evidence="4">Putative lipoprotein YerB</fullName>
    </submittedName>
</protein>
<gene>
    <name evidence="4" type="primary">yerB</name>
    <name evidence="4" type="ORF">TICRE_06010</name>
</gene>
<evidence type="ECO:0000259" key="2">
    <source>
        <dbReference type="Pfam" id="PF11258"/>
    </source>
</evidence>
<proteinExistence type="predicted"/>
<accession>A0A1U7M7W5</accession>
<dbReference type="PROSITE" id="PS51257">
    <property type="entry name" value="PROKAR_LIPOPROTEIN"/>
    <property type="match status" value="1"/>
</dbReference>
<organism evidence="4 5">
    <name type="scientific">Tissierella creatinophila DSM 6911</name>
    <dbReference type="NCBI Taxonomy" id="1123403"/>
    <lineage>
        <taxon>Bacteria</taxon>
        <taxon>Bacillati</taxon>
        <taxon>Bacillota</taxon>
        <taxon>Tissierellia</taxon>
        <taxon>Tissierellales</taxon>
        <taxon>Tissierellaceae</taxon>
        <taxon>Tissierella</taxon>
    </lineage>
</organism>
<dbReference type="Pfam" id="PF11258">
    <property type="entry name" value="DUF3048"/>
    <property type="match status" value="1"/>
</dbReference>